<dbReference type="EMBL" id="JOTM01000011">
    <property type="protein sequence ID" value="KEK23924.1"/>
    <property type="molecule type" value="Genomic_DNA"/>
</dbReference>
<proteinExistence type="predicted"/>
<accession>A0A073K9J1</accession>
<organism evidence="1 2">
    <name type="scientific">Bacillus gaemokensis</name>
    <dbReference type="NCBI Taxonomy" id="574375"/>
    <lineage>
        <taxon>Bacteria</taxon>
        <taxon>Bacillati</taxon>
        <taxon>Bacillota</taxon>
        <taxon>Bacilli</taxon>
        <taxon>Bacillales</taxon>
        <taxon>Bacillaceae</taxon>
        <taxon>Bacillus</taxon>
        <taxon>Bacillus cereus group</taxon>
    </lineage>
</organism>
<keyword evidence="2" id="KW-1185">Reference proteome</keyword>
<dbReference type="Proteomes" id="UP000027778">
    <property type="component" value="Unassembled WGS sequence"/>
</dbReference>
<dbReference type="AlphaFoldDB" id="A0A073K9J1"/>
<evidence type="ECO:0000313" key="2">
    <source>
        <dbReference type="Proteomes" id="UP000027778"/>
    </source>
</evidence>
<evidence type="ECO:0000313" key="1">
    <source>
        <dbReference type="EMBL" id="KEK23924.1"/>
    </source>
</evidence>
<sequence length="82" mass="9605">MKLQDLNKVFEEARKVNASYAGIIVLPTEEAIIFSSKVFDYKQEYINDVYNENLQLKHAKHVQIVDCAYGKTYHDIQVKLKR</sequence>
<comment type="caution">
    <text evidence="1">The sequence shown here is derived from an EMBL/GenBank/DDBJ whole genome shotgun (WGS) entry which is preliminary data.</text>
</comment>
<dbReference type="STRING" id="574375.AZF08_20005"/>
<reference evidence="1 2" key="1">
    <citation type="submission" date="2014-06" db="EMBL/GenBank/DDBJ databases">
        <title>Draft genome sequence of Bacillus gaemokensis JCM 15801 (MCCC 1A00707).</title>
        <authorList>
            <person name="Lai Q."/>
            <person name="Liu Y."/>
            <person name="Shao Z."/>
        </authorList>
    </citation>
    <scope>NUCLEOTIDE SEQUENCE [LARGE SCALE GENOMIC DNA]</scope>
    <source>
        <strain evidence="1 2">JCM 15801</strain>
    </source>
</reference>
<gene>
    <name evidence="1" type="ORF">BAGA_05740</name>
</gene>
<protein>
    <submittedName>
        <fullName evidence="1">Uncharacterized protein</fullName>
    </submittedName>
</protein>
<name>A0A073K9J1_9BACI</name>
<dbReference type="RefSeq" id="WP_033675019.1">
    <property type="nucleotide sequence ID" value="NZ_JOTM01000011.1"/>
</dbReference>